<organism evidence="7 8">
    <name type="scientific">Antrihabitans cavernicola</name>
    <dbReference type="NCBI Taxonomy" id="2495913"/>
    <lineage>
        <taxon>Bacteria</taxon>
        <taxon>Bacillati</taxon>
        <taxon>Actinomycetota</taxon>
        <taxon>Actinomycetes</taxon>
        <taxon>Mycobacteriales</taxon>
        <taxon>Nocardiaceae</taxon>
        <taxon>Antrihabitans</taxon>
    </lineage>
</organism>
<reference evidence="7 8" key="1">
    <citation type="submission" date="2019-07" db="EMBL/GenBank/DDBJ databases">
        <title>Rhodococcus cavernicolus sp. nov., isolated from a cave.</title>
        <authorList>
            <person name="Lee S.D."/>
        </authorList>
    </citation>
    <scope>NUCLEOTIDE SEQUENCE [LARGE SCALE GENOMIC DNA]</scope>
    <source>
        <strain evidence="7 8">C1-24</strain>
    </source>
</reference>
<evidence type="ECO:0000313" key="7">
    <source>
        <dbReference type="EMBL" id="KAA0021437.1"/>
    </source>
</evidence>
<evidence type="ECO:0000256" key="2">
    <source>
        <dbReference type="ARBA" id="ARBA00022741"/>
    </source>
</evidence>
<dbReference type="SUPFAM" id="SSF53067">
    <property type="entry name" value="Actin-like ATPase domain"/>
    <property type="match status" value="1"/>
</dbReference>
<dbReference type="PANTHER" id="PTHR42749">
    <property type="entry name" value="CELL SHAPE-DETERMINING PROTEIN MREB"/>
    <property type="match status" value="1"/>
</dbReference>
<dbReference type="GO" id="GO:0005524">
    <property type="term" value="F:ATP binding"/>
    <property type="evidence" value="ECO:0007669"/>
    <property type="project" value="UniProtKB-KW"/>
</dbReference>
<dbReference type="PANTHER" id="PTHR42749:SF1">
    <property type="entry name" value="CELL SHAPE-DETERMINING PROTEIN MREB"/>
    <property type="match status" value="1"/>
</dbReference>
<gene>
    <name evidence="7" type="ORF">FOY51_19580</name>
</gene>
<evidence type="ECO:0000256" key="5">
    <source>
        <dbReference type="ARBA" id="ARBA00023186"/>
    </source>
</evidence>
<feature type="region of interest" description="Disordered" evidence="6">
    <location>
        <begin position="457"/>
        <end position="609"/>
    </location>
</feature>
<dbReference type="Proteomes" id="UP000322244">
    <property type="component" value="Unassembled WGS sequence"/>
</dbReference>
<feature type="compositionally biased region" description="Low complexity" evidence="6">
    <location>
        <begin position="525"/>
        <end position="573"/>
    </location>
</feature>
<keyword evidence="8" id="KW-1185">Reference proteome</keyword>
<comment type="similarity">
    <text evidence="1">Belongs to the heat shock protein 70 family.</text>
</comment>
<name>A0A5A7S947_9NOCA</name>
<dbReference type="EMBL" id="VLNY01000010">
    <property type="protein sequence ID" value="KAA0021437.1"/>
    <property type="molecule type" value="Genomic_DNA"/>
</dbReference>
<feature type="compositionally biased region" description="Low complexity" evidence="6">
    <location>
        <begin position="460"/>
        <end position="513"/>
    </location>
</feature>
<dbReference type="InterPro" id="IPR043129">
    <property type="entry name" value="ATPase_NBD"/>
</dbReference>
<keyword evidence="3" id="KW-0067">ATP-binding</keyword>
<sequence>MEGVTNKEDGPTTPVGFGVELREFRMSREHGLGVVVGSVNAVAAIGSSGRGRVNASDYTTISRPASLRLAPGEAPRLGAGSAPTGRHGRDVLVDGFVARVGDPVGMLTDDGATYAGEDLMASAVECLVHEATTDIDDPTVVVTHPTAWPRFTVDSLMDALDRAGLPDVTPVAEATAALQWLEGTKGPLADGTVVVYDLGGSSLDITVLRTGAGAGIIGKPIRSDDVCGAQFDHLTMQYVLSHVENHAIDPFDPATEQALRILRGSCSRGKEELSDETETALAVDLPGVHQQVRLVRGELEDLLREPLSVSMTLVREAVYAAGLELRDIDRVLLIGGGAAIPLVAEMVSSDLGLAVVSSDRPQLVSAIGAAMLATDIGSAGAVLASSAAAEPATEAITPGAVALRTPAPVPAPVRPAAIASLPAVEKAGMSRGKKAGFIAAAAVAITVLAAGGLSLGTGGSPAPQSPTSGGTSAATSAPAAPGGTSAAPVAGAPAGNDQQQSGSPAQPGSTEGSGNTGAGGGGSVPTGSATGSNGQQSNGSPAAPGNSPAPAAPAEGAPAPAAPAPVQQQAPPADNGGSAPVQQNPPAQSGGGNNNTPQMPDVNLPPLNAPSLPTVVVPVPTALPVAPIVSQVLPGKLGG</sequence>
<dbReference type="Pfam" id="PF00012">
    <property type="entry name" value="HSP70"/>
    <property type="match status" value="1"/>
</dbReference>
<dbReference type="InterPro" id="IPR013126">
    <property type="entry name" value="Hsp_70_fam"/>
</dbReference>
<proteinExistence type="inferred from homology"/>
<dbReference type="InterPro" id="IPR018181">
    <property type="entry name" value="Heat_shock_70_CS"/>
</dbReference>
<accession>A0A5A7S947</accession>
<evidence type="ECO:0000313" key="8">
    <source>
        <dbReference type="Proteomes" id="UP000322244"/>
    </source>
</evidence>
<evidence type="ECO:0000256" key="6">
    <source>
        <dbReference type="SAM" id="MobiDB-lite"/>
    </source>
</evidence>
<dbReference type="OrthoDB" id="5173286at2"/>
<evidence type="ECO:0000256" key="3">
    <source>
        <dbReference type="ARBA" id="ARBA00022840"/>
    </source>
</evidence>
<dbReference type="PROSITE" id="PS00329">
    <property type="entry name" value="HSP70_2"/>
    <property type="match status" value="1"/>
</dbReference>
<dbReference type="GO" id="GO:0140662">
    <property type="term" value="F:ATP-dependent protein folding chaperone"/>
    <property type="evidence" value="ECO:0007669"/>
    <property type="project" value="InterPro"/>
</dbReference>
<keyword evidence="2" id="KW-0547">Nucleotide-binding</keyword>
<dbReference type="Gene3D" id="3.90.640.10">
    <property type="entry name" value="Actin, Chain A, domain 4"/>
    <property type="match status" value="1"/>
</dbReference>
<dbReference type="AlphaFoldDB" id="A0A5A7S947"/>
<evidence type="ECO:0000256" key="4">
    <source>
        <dbReference type="ARBA" id="ARBA00023016"/>
    </source>
</evidence>
<dbReference type="Gene3D" id="3.30.420.40">
    <property type="match status" value="2"/>
</dbReference>
<feature type="compositionally biased region" description="Gly residues" evidence="6">
    <location>
        <begin position="514"/>
        <end position="524"/>
    </location>
</feature>
<protein>
    <submittedName>
        <fullName evidence="7">Hsp70 family protein</fullName>
    </submittedName>
</protein>
<keyword evidence="4" id="KW-0346">Stress response</keyword>
<keyword evidence="5" id="KW-0143">Chaperone</keyword>
<comment type="caution">
    <text evidence="7">The sequence shown here is derived from an EMBL/GenBank/DDBJ whole genome shotgun (WGS) entry which is preliminary data.</text>
</comment>
<evidence type="ECO:0000256" key="1">
    <source>
        <dbReference type="ARBA" id="ARBA00007381"/>
    </source>
</evidence>